<organism evidence="3 4">
    <name type="scientific">Pseudaeromonas sharmana</name>
    <dbReference type="NCBI Taxonomy" id="328412"/>
    <lineage>
        <taxon>Bacteria</taxon>
        <taxon>Pseudomonadati</taxon>
        <taxon>Pseudomonadota</taxon>
        <taxon>Gammaproteobacteria</taxon>
        <taxon>Aeromonadales</taxon>
        <taxon>Aeromonadaceae</taxon>
        <taxon>Pseudaeromonas</taxon>
    </lineage>
</organism>
<dbReference type="InterPro" id="IPR003509">
    <property type="entry name" value="UPF0102_YraN-like"/>
</dbReference>
<dbReference type="InterPro" id="IPR011856">
    <property type="entry name" value="tRNA_endonuc-like_dom_sf"/>
</dbReference>
<comment type="caution">
    <text evidence="3">The sequence shown here is derived from an EMBL/GenBank/DDBJ whole genome shotgun (WGS) entry which is preliminary data.</text>
</comment>
<dbReference type="RefSeq" id="WP_377151606.1">
    <property type="nucleotide sequence ID" value="NZ_JBHSAF010000006.1"/>
</dbReference>
<dbReference type="EMBL" id="JBHSAF010000006">
    <property type="protein sequence ID" value="MFC3913327.1"/>
    <property type="molecule type" value="Genomic_DNA"/>
</dbReference>
<evidence type="ECO:0000313" key="3">
    <source>
        <dbReference type="EMBL" id="MFC3913327.1"/>
    </source>
</evidence>
<dbReference type="CDD" id="cd20736">
    <property type="entry name" value="PoNe_Nuclease"/>
    <property type="match status" value="1"/>
</dbReference>
<gene>
    <name evidence="3" type="ORF">ACFOSS_07610</name>
</gene>
<protein>
    <recommendedName>
        <fullName evidence="2">UPF0102 protein ACFOSS_07610</fullName>
    </recommendedName>
</protein>
<comment type="similarity">
    <text evidence="1 2">Belongs to the UPF0102 family.</text>
</comment>
<dbReference type="Gene3D" id="3.40.1350.10">
    <property type="match status" value="1"/>
</dbReference>
<dbReference type="NCBIfam" id="NF009150">
    <property type="entry name" value="PRK12497.1-3"/>
    <property type="match status" value="1"/>
</dbReference>
<evidence type="ECO:0000256" key="1">
    <source>
        <dbReference type="ARBA" id="ARBA00006738"/>
    </source>
</evidence>
<dbReference type="SUPFAM" id="SSF52980">
    <property type="entry name" value="Restriction endonuclease-like"/>
    <property type="match status" value="1"/>
</dbReference>
<name>A0ABV8CM88_9GAMM</name>
<keyword evidence="4" id="KW-1185">Reference proteome</keyword>
<sequence>MRPPQQPQLQKLRLNHPKGEAYEQQALIFLQRQGLTLLERNYRSRFGEIDLIMREQNTLVFVEVRYRASSRYGGAIASITVKKQEKIWLTASQYLQQRPHAGACRVDIIAFEGDAPCQWIQNAIQR</sequence>
<dbReference type="Pfam" id="PF02021">
    <property type="entry name" value="UPF0102"/>
    <property type="match status" value="1"/>
</dbReference>
<dbReference type="NCBIfam" id="TIGR00252">
    <property type="entry name" value="YraN family protein"/>
    <property type="match status" value="1"/>
</dbReference>
<accession>A0ABV8CM88</accession>
<dbReference type="InterPro" id="IPR011335">
    <property type="entry name" value="Restrct_endonuc-II-like"/>
</dbReference>
<dbReference type="PANTHER" id="PTHR34039:SF1">
    <property type="entry name" value="UPF0102 PROTEIN YRAN"/>
    <property type="match status" value="1"/>
</dbReference>
<evidence type="ECO:0000256" key="2">
    <source>
        <dbReference type="HAMAP-Rule" id="MF_00048"/>
    </source>
</evidence>
<reference evidence="4" key="1">
    <citation type="journal article" date="2019" name="Int. J. Syst. Evol. Microbiol.">
        <title>The Global Catalogue of Microorganisms (GCM) 10K type strain sequencing project: providing services to taxonomists for standard genome sequencing and annotation.</title>
        <authorList>
            <consortium name="The Broad Institute Genomics Platform"/>
            <consortium name="The Broad Institute Genome Sequencing Center for Infectious Disease"/>
            <person name="Wu L."/>
            <person name="Ma J."/>
        </authorList>
    </citation>
    <scope>NUCLEOTIDE SEQUENCE [LARGE SCALE GENOMIC DNA]</scope>
    <source>
        <strain evidence="4">CCUG 54939</strain>
    </source>
</reference>
<dbReference type="PANTHER" id="PTHR34039">
    <property type="entry name" value="UPF0102 PROTEIN YRAN"/>
    <property type="match status" value="1"/>
</dbReference>
<dbReference type="HAMAP" id="MF_00048">
    <property type="entry name" value="UPF0102"/>
    <property type="match status" value="1"/>
</dbReference>
<proteinExistence type="inferred from homology"/>
<dbReference type="Proteomes" id="UP001595692">
    <property type="component" value="Unassembled WGS sequence"/>
</dbReference>
<evidence type="ECO:0000313" key="4">
    <source>
        <dbReference type="Proteomes" id="UP001595692"/>
    </source>
</evidence>